<comment type="caution">
    <text evidence="2">The sequence shown here is derived from an EMBL/GenBank/DDBJ whole genome shotgun (WGS) entry which is preliminary data.</text>
</comment>
<dbReference type="Pfam" id="PF01132">
    <property type="entry name" value="EFP"/>
    <property type="match status" value="1"/>
</dbReference>
<evidence type="ECO:0000259" key="1">
    <source>
        <dbReference type="Pfam" id="PF01132"/>
    </source>
</evidence>
<dbReference type="Gene3D" id="2.40.50.140">
    <property type="entry name" value="Nucleic acid-binding proteins"/>
    <property type="match status" value="1"/>
</dbReference>
<evidence type="ECO:0000313" key="2">
    <source>
        <dbReference type="EMBL" id="GAI31290.1"/>
    </source>
</evidence>
<protein>
    <recommendedName>
        <fullName evidence="1">Translation elongation factor P/YeiP central domain-containing protein</fullName>
    </recommendedName>
</protein>
<dbReference type="AlphaFoldDB" id="X1NWX4"/>
<feature type="domain" description="Translation elongation factor P/YeiP central" evidence="1">
    <location>
        <begin position="5"/>
        <end position="31"/>
    </location>
</feature>
<name>X1NWX4_9ZZZZ</name>
<reference evidence="2" key="1">
    <citation type="journal article" date="2014" name="Front. Microbiol.">
        <title>High frequency of phylogenetically diverse reductive dehalogenase-homologous genes in deep subseafloor sedimentary metagenomes.</title>
        <authorList>
            <person name="Kawai M."/>
            <person name="Futagami T."/>
            <person name="Toyoda A."/>
            <person name="Takaki Y."/>
            <person name="Nishi S."/>
            <person name="Hori S."/>
            <person name="Arai W."/>
            <person name="Tsubouchi T."/>
            <person name="Morono Y."/>
            <person name="Uchiyama I."/>
            <person name="Ito T."/>
            <person name="Fujiyama A."/>
            <person name="Inagaki F."/>
            <person name="Takami H."/>
        </authorList>
    </citation>
    <scope>NUCLEOTIDE SEQUENCE</scope>
    <source>
        <strain evidence="2">Expedition CK06-06</strain>
    </source>
</reference>
<dbReference type="InterPro" id="IPR001059">
    <property type="entry name" value="Transl_elong_P/YeiP_cen"/>
</dbReference>
<organism evidence="2">
    <name type="scientific">marine sediment metagenome</name>
    <dbReference type="NCBI Taxonomy" id="412755"/>
    <lineage>
        <taxon>unclassified sequences</taxon>
        <taxon>metagenomes</taxon>
        <taxon>ecological metagenomes</taxon>
    </lineage>
</organism>
<gene>
    <name evidence="2" type="ORF">S06H3_28816</name>
</gene>
<feature type="non-terminal residue" evidence="2">
    <location>
        <position position="1"/>
    </location>
</feature>
<proteinExistence type="predicted"/>
<sequence>YLDKRTYEYLYSSGSEHVLMDTTTYDQITLEFA</sequence>
<dbReference type="EMBL" id="BARV01016844">
    <property type="protein sequence ID" value="GAI31290.1"/>
    <property type="molecule type" value="Genomic_DNA"/>
</dbReference>
<dbReference type="SUPFAM" id="SSF50249">
    <property type="entry name" value="Nucleic acid-binding proteins"/>
    <property type="match status" value="1"/>
</dbReference>
<dbReference type="InterPro" id="IPR012340">
    <property type="entry name" value="NA-bd_OB-fold"/>
</dbReference>
<dbReference type="GO" id="GO:0003746">
    <property type="term" value="F:translation elongation factor activity"/>
    <property type="evidence" value="ECO:0007669"/>
    <property type="project" value="InterPro"/>
</dbReference>
<accession>X1NWX4</accession>